<evidence type="ECO:0000256" key="4">
    <source>
        <dbReference type="ARBA" id="ARBA00018111"/>
    </source>
</evidence>
<name>A0A3R6V9E5_9LACO</name>
<keyword evidence="5 6" id="KW-0963">Cytoplasm</keyword>
<dbReference type="HAMAP" id="MF_01114">
    <property type="entry name" value="RecX"/>
    <property type="match status" value="1"/>
</dbReference>
<proteinExistence type="inferred from homology"/>
<organism evidence="10 11">
    <name type="scientific">Bombilactobacillus bombi</name>
    <dbReference type="NCBI Taxonomy" id="1303590"/>
    <lineage>
        <taxon>Bacteria</taxon>
        <taxon>Bacillati</taxon>
        <taxon>Bacillota</taxon>
        <taxon>Bacilli</taxon>
        <taxon>Lactobacillales</taxon>
        <taxon>Lactobacillaceae</taxon>
        <taxon>Bombilactobacillus</taxon>
    </lineage>
</organism>
<dbReference type="PANTHER" id="PTHR33602:SF1">
    <property type="entry name" value="REGULATORY PROTEIN RECX FAMILY PROTEIN"/>
    <property type="match status" value="1"/>
</dbReference>
<feature type="domain" description="RecX second three-helical" evidence="7">
    <location>
        <begin position="107"/>
        <end position="148"/>
    </location>
</feature>
<dbReference type="InterPro" id="IPR053926">
    <property type="entry name" value="RecX_HTH_1st"/>
</dbReference>
<reference evidence="10 11" key="1">
    <citation type="submission" date="2018-07" db="EMBL/GenBank/DDBJ databases">
        <title>Genome sequences of six Lactobacillus spp. isolated from bumble bee guts.</title>
        <authorList>
            <person name="Motta E.V.S."/>
            <person name="Moran N.A."/>
        </authorList>
    </citation>
    <scope>NUCLEOTIDE SEQUENCE [LARGE SCALE GENOMIC DNA]</scope>
    <source>
        <strain evidence="10 11">BI-1.1</strain>
    </source>
</reference>
<evidence type="ECO:0000259" key="7">
    <source>
        <dbReference type="Pfam" id="PF02631"/>
    </source>
</evidence>
<dbReference type="AlphaFoldDB" id="A0A3R6V9E5"/>
<dbReference type="GO" id="GO:0006282">
    <property type="term" value="P:regulation of DNA repair"/>
    <property type="evidence" value="ECO:0007669"/>
    <property type="project" value="UniProtKB-UniRule"/>
</dbReference>
<evidence type="ECO:0000256" key="1">
    <source>
        <dbReference type="ARBA" id="ARBA00003529"/>
    </source>
</evidence>
<feature type="domain" description="RecX first three-helical" evidence="9">
    <location>
        <begin position="61"/>
        <end position="100"/>
    </location>
</feature>
<dbReference type="Gene3D" id="1.10.10.10">
    <property type="entry name" value="Winged helix-like DNA-binding domain superfamily/Winged helix DNA-binding domain"/>
    <property type="match status" value="4"/>
</dbReference>
<dbReference type="Pfam" id="PF02631">
    <property type="entry name" value="RecX_HTH2"/>
    <property type="match status" value="1"/>
</dbReference>
<gene>
    <name evidence="6" type="primary">recX</name>
    <name evidence="10" type="ORF">DS831_08600</name>
</gene>
<dbReference type="Pfam" id="PF21982">
    <property type="entry name" value="RecX_HTH1"/>
    <property type="match status" value="1"/>
</dbReference>
<dbReference type="NCBIfam" id="NF010733">
    <property type="entry name" value="PRK14135.1"/>
    <property type="match status" value="1"/>
</dbReference>
<comment type="similarity">
    <text evidence="3 6">Belongs to the RecX family.</text>
</comment>
<evidence type="ECO:0000256" key="6">
    <source>
        <dbReference type="HAMAP-Rule" id="MF_01114"/>
    </source>
</evidence>
<dbReference type="RefSeq" id="WP_118902757.1">
    <property type="nucleotide sequence ID" value="NZ_QOCR01000004.1"/>
</dbReference>
<evidence type="ECO:0000259" key="9">
    <source>
        <dbReference type="Pfam" id="PF21982"/>
    </source>
</evidence>
<evidence type="ECO:0000256" key="3">
    <source>
        <dbReference type="ARBA" id="ARBA00009695"/>
    </source>
</evidence>
<keyword evidence="11" id="KW-1185">Reference proteome</keyword>
<dbReference type="InterPro" id="IPR036388">
    <property type="entry name" value="WH-like_DNA-bd_sf"/>
</dbReference>
<evidence type="ECO:0000256" key="2">
    <source>
        <dbReference type="ARBA" id="ARBA00004496"/>
    </source>
</evidence>
<dbReference type="GO" id="GO:0005737">
    <property type="term" value="C:cytoplasm"/>
    <property type="evidence" value="ECO:0007669"/>
    <property type="project" value="UniProtKB-SubCell"/>
</dbReference>
<dbReference type="EMBL" id="QOCR01000004">
    <property type="protein sequence ID" value="RHW50205.1"/>
    <property type="molecule type" value="Genomic_DNA"/>
</dbReference>
<protein>
    <recommendedName>
        <fullName evidence="4 6">Regulatory protein RecX</fullName>
    </recommendedName>
</protein>
<dbReference type="InterPro" id="IPR053925">
    <property type="entry name" value="RecX_HTH_3rd"/>
</dbReference>
<dbReference type="OrthoDB" id="5421057at2"/>
<comment type="subcellular location">
    <subcellularLocation>
        <location evidence="2 6">Cytoplasm</location>
    </subcellularLocation>
</comment>
<evidence type="ECO:0000313" key="10">
    <source>
        <dbReference type="EMBL" id="RHW50205.1"/>
    </source>
</evidence>
<evidence type="ECO:0000313" key="11">
    <source>
        <dbReference type="Proteomes" id="UP000284109"/>
    </source>
</evidence>
<dbReference type="PANTHER" id="PTHR33602">
    <property type="entry name" value="REGULATORY PROTEIN RECX FAMILY PROTEIN"/>
    <property type="match status" value="1"/>
</dbReference>
<comment type="caution">
    <text evidence="10">The sequence shown here is derived from an EMBL/GenBank/DDBJ whole genome shotgun (WGS) entry which is preliminary data.</text>
</comment>
<dbReference type="Pfam" id="PF21981">
    <property type="entry name" value="RecX_HTH3"/>
    <property type="match status" value="1"/>
</dbReference>
<sequence length="260" mass="30162">MAKITKISTQRRKERYNIYLDGQYAFPVSEAVLVKYRLAKGQELDQTLINQIQKAEDQAKAYVQALNYLSYQLRSVAELSDHLQELGINTVTIEQVIAQLKELNYLNDQEYAQSFVRTAIKTTVDGPQKIKHKLQRKKVAEFEIIKALKLFTPELMLDNATKLAIKTQHQTRQQPYRAQLNKIRERLHATGYPAEIITQAISAINLQIDPEHEQNVIQTIGQKLWRRYQKQPNGQQKLYAALARRGFNSDDIHNFLQDLN</sequence>
<comment type="function">
    <text evidence="1 6">Modulates RecA activity.</text>
</comment>
<dbReference type="InterPro" id="IPR003783">
    <property type="entry name" value="Regulatory_RecX"/>
</dbReference>
<evidence type="ECO:0000256" key="5">
    <source>
        <dbReference type="ARBA" id="ARBA00022490"/>
    </source>
</evidence>
<dbReference type="InterPro" id="IPR053924">
    <property type="entry name" value="RecX_HTH_2nd"/>
</dbReference>
<evidence type="ECO:0000259" key="8">
    <source>
        <dbReference type="Pfam" id="PF21981"/>
    </source>
</evidence>
<accession>A0A3R6V9E5</accession>
<dbReference type="Proteomes" id="UP000284109">
    <property type="component" value="Unassembled WGS sequence"/>
</dbReference>
<feature type="domain" description="RecX third three-helical" evidence="8">
    <location>
        <begin position="213"/>
        <end position="256"/>
    </location>
</feature>